<keyword evidence="3" id="KW-0677">Repeat</keyword>
<dbReference type="GO" id="GO:0005634">
    <property type="term" value="C:nucleus"/>
    <property type="evidence" value="ECO:0007669"/>
    <property type="project" value="UniProtKB-SubCell"/>
</dbReference>
<dbReference type="FunFam" id="3.30.160.60:FF:000145">
    <property type="entry name" value="Zinc finger protein 574"/>
    <property type="match status" value="1"/>
</dbReference>
<dbReference type="InterPro" id="IPR044822">
    <property type="entry name" value="Myb_DNA-bind_4"/>
</dbReference>
<keyword evidence="2" id="KW-0479">Metal-binding</keyword>
<feature type="compositionally biased region" description="Polar residues" evidence="9">
    <location>
        <begin position="1"/>
        <end position="12"/>
    </location>
</feature>
<feature type="domain" description="C2H2-type" evidence="10">
    <location>
        <begin position="224"/>
        <end position="251"/>
    </location>
</feature>
<dbReference type="PROSITE" id="PS50157">
    <property type="entry name" value="ZINC_FINGER_C2H2_2"/>
    <property type="match status" value="7"/>
</dbReference>
<proteinExistence type="predicted"/>
<feature type="compositionally biased region" description="Acidic residues" evidence="9">
    <location>
        <begin position="667"/>
        <end position="682"/>
    </location>
</feature>
<evidence type="ECO:0000256" key="5">
    <source>
        <dbReference type="ARBA" id="ARBA00022833"/>
    </source>
</evidence>
<evidence type="ECO:0000256" key="2">
    <source>
        <dbReference type="ARBA" id="ARBA00022723"/>
    </source>
</evidence>
<evidence type="ECO:0000313" key="12">
    <source>
        <dbReference type="Proteomes" id="UP000821866"/>
    </source>
</evidence>
<feature type="domain" description="C2H2-type" evidence="10">
    <location>
        <begin position="168"/>
        <end position="195"/>
    </location>
</feature>
<name>A0A9J6F349_RHIMP</name>
<keyword evidence="12" id="KW-1185">Reference proteome</keyword>
<evidence type="ECO:0000256" key="3">
    <source>
        <dbReference type="ARBA" id="ARBA00022737"/>
    </source>
</evidence>
<evidence type="ECO:0000256" key="9">
    <source>
        <dbReference type="SAM" id="MobiDB-lite"/>
    </source>
</evidence>
<dbReference type="PANTHER" id="PTHR24390">
    <property type="entry name" value="ZINC FINGER PROTEIN"/>
    <property type="match status" value="1"/>
</dbReference>
<dbReference type="SMART" id="SM00355">
    <property type="entry name" value="ZnF_C2H2"/>
    <property type="match status" value="7"/>
</dbReference>
<dbReference type="EMBL" id="JABSTU010000001">
    <property type="protein sequence ID" value="KAH8040964.1"/>
    <property type="molecule type" value="Genomic_DNA"/>
</dbReference>
<dbReference type="VEuPathDB" id="VectorBase:LOC119179414"/>
<dbReference type="PANTHER" id="PTHR24390:SF159">
    <property type="entry name" value="GROWTH FACTOR INDEPENDENT 1 TRANSCRIPTIONAL REPRESSOR"/>
    <property type="match status" value="1"/>
</dbReference>
<feature type="domain" description="C2H2-type" evidence="10">
    <location>
        <begin position="112"/>
        <end position="139"/>
    </location>
</feature>
<dbReference type="PROSITE" id="PS00028">
    <property type="entry name" value="ZINC_FINGER_C2H2_1"/>
    <property type="match status" value="6"/>
</dbReference>
<feature type="region of interest" description="Disordered" evidence="9">
    <location>
        <begin position="397"/>
        <end position="444"/>
    </location>
</feature>
<keyword evidence="4 8" id="KW-0863">Zinc-finger</keyword>
<dbReference type="SUPFAM" id="SSF57667">
    <property type="entry name" value="beta-beta-alpha zinc fingers"/>
    <property type="match status" value="4"/>
</dbReference>
<feature type="domain" description="C2H2-type" evidence="10">
    <location>
        <begin position="196"/>
        <end position="223"/>
    </location>
</feature>
<dbReference type="GO" id="GO:0006357">
    <property type="term" value="P:regulation of transcription by RNA polymerase II"/>
    <property type="evidence" value="ECO:0007669"/>
    <property type="project" value="TreeGrafter"/>
</dbReference>
<comment type="caution">
    <text evidence="11">The sequence shown here is derived from an EMBL/GenBank/DDBJ whole genome shotgun (WGS) entry which is preliminary data.</text>
</comment>
<accession>A0A9J6F349</accession>
<feature type="domain" description="C2H2-type" evidence="10">
    <location>
        <begin position="84"/>
        <end position="111"/>
    </location>
</feature>
<evidence type="ECO:0000256" key="8">
    <source>
        <dbReference type="PROSITE-ProRule" id="PRU00042"/>
    </source>
</evidence>
<feature type="compositionally biased region" description="Low complexity" evidence="9">
    <location>
        <begin position="418"/>
        <end position="431"/>
    </location>
</feature>
<feature type="region of interest" description="Disordered" evidence="9">
    <location>
        <begin position="1"/>
        <end position="37"/>
    </location>
</feature>
<dbReference type="VEuPathDB" id="VectorBase:LOC119183608"/>
<dbReference type="GO" id="GO:0008270">
    <property type="term" value="F:zinc ion binding"/>
    <property type="evidence" value="ECO:0007669"/>
    <property type="project" value="UniProtKB-KW"/>
</dbReference>
<dbReference type="Gene3D" id="3.30.160.60">
    <property type="entry name" value="Classic Zinc Finger"/>
    <property type="match status" value="6"/>
</dbReference>
<dbReference type="InterPro" id="IPR013087">
    <property type="entry name" value="Znf_C2H2_type"/>
</dbReference>
<evidence type="ECO:0000256" key="1">
    <source>
        <dbReference type="ARBA" id="ARBA00004123"/>
    </source>
</evidence>
<evidence type="ECO:0000256" key="4">
    <source>
        <dbReference type="ARBA" id="ARBA00022771"/>
    </source>
</evidence>
<feature type="domain" description="C2H2-type" evidence="10">
    <location>
        <begin position="140"/>
        <end position="167"/>
    </location>
</feature>
<organism evidence="11 12">
    <name type="scientific">Rhipicephalus microplus</name>
    <name type="common">Cattle tick</name>
    <name type="synonym">Boophilus microplus</name>
    <dbReference type="NCBI Taxonomy" id="6941"/>
    <lineage>
        <taxon>Eukaryota</taxon>
        <taxon>Metazoa</taxon>
        <taxon>Ecdysozoa</taxon>
        <taxon>Arthropoda</taxon>
        <taxon>Chelicerata</taxon>
        <taxon>Arachnida</taxon>
        <taxon>Acari</taxon>
        <taxon>Parasitiformes</taxon>
        <taxon>Ixodida</taxon>
        <taxon>Ixodoidea</taxon>
        <taxon>Ixodidae</taxon>
        <taxon>Rhipicephalinae</taxon>
        <taxon>Rhipicephalus</taxon>
        <taxon>Boophilus</taxon>
    </lineage>
</organism>
<dbReference type="Pfam" id="PF00096">
    <property type="entry name" value="zf-C2H2"/>
    <property type="match status" value="6"/>
</dbReference>
<dbReference type="FunFam" id="3.30.160.60:FF:002343">
    <property type="entry name" value="Zinc finger protein 33A"/>
    <property type="match status" value="3"/>
</dbReference>
<reference evidence="11" key="2">
    <citation type="submission" date="2021-09" db="EMBL/GenBank/DDBJ databases">
        <authorList>
            <person name="Jia N."/>
            <person name="Wang J."/>
            <person name="Shi W."/>
            <person name="Du L."/>
            <person name="Sun Y."/>
            <person name="Zhan W."/>
            <person name="Jiang J."/>
            <person name="Wang Q."/>
            <person name="Zhang B."/>
            <person name="Ji P."/>
            <person name="Sakyi L.B."/>
            <person name="Cui X."/>
            <person name="Yuan T."/>
            <person name="Jiang B."/>
            <person name="Yang W."/>
            <person name="Lam T.T.-Y."/>
            <person name="Chang Q."/>
            <person name="Ding S."/>
            <person name="Wang X."/>
            <person name="Zhu J."/>
            <person name="Ruan X."/>
            <person name="Zhao L."/>
            <person name="Wei J."/>
            <person name="Que T."/>
            <person name="Du C."/>
            <person name="Cheng J."/>
            <person name="Dai P."/>
            <person name="Han X."/>
            <person name="Huang E."/>
            <person name="Gao Y."/>
            <person name="Liu J."/>
            <person name="Shao H."/>
            <person name="Ye R."/>
            <person name="Li L."/>
            <person name="Wei W."/>
            <person name="Wang X."/>
            <person name="Wang C."/>
            <person name="Huo Q."/>
            <person name="Li W."/>
            <person name="Guo W."/>
            <person name="Chen H."/>
            <person name="Chen S."/>
            <person name="Zhou L."/>
            <person name="Zhou L."/>
            <person name="Ni X."/>
            <person name="Tian J."/>
            <person name="Zhou Y."/>
            <person name="Sheng Y."/>
            <person name="Liu T."/>
            <person name="Pan Y."/>
            <person name="Xia L."/>
            <person name="Li J."/>
            <person name="Zhao F."/>
            <person name="Cao W."/>
        </authorList>
    </citation>
    <scope>NUCLEOTIDE SEQUENCE</scope>
    <source>
        <strain evidence="11">Rmic-2018</strain>
        <tissue evidence="11">Larvae</tissue>
    </source>
</reference>
<keyword evidence="6" id="KW-0238">DNA-binding</keyword>
<reference evidence="11" key="1">
    <citation type="journal article" date="2020" name="Cell">
        <title>Large-Scale Comparative Analyses of Tick Genomes Elucidate Their Genetic Diversity and Vector Capacities.</title>
        <authorList>
            <consortium name="Tick Genome and Microbiome Consortium (TIGMIC)"/>
            <person name="Jia N."/>
            <person name="Wang J."/>
            <person name="Shi W."/>
            <person name="Du L."/>
            <person name="Sun Y."/>
            <person name="Zhan W."/>
            <person name="Jiang J.F."/>
            <person name="Wang Q."/>
            <person name="Zhang B."/>
            <person name="Ji P."/>
            <person name="Bell-Sakyi L."/>
            <person name="Cui X.M."/>
            <person name="Yuan T.T."/>
            <person name="Jiang B.G."/>
            <person name="Yang W.F."/>
            <person name="Lam T.T."/>
            <person name="Chang Q.C."/>
            <person name="Ding S.J."/>
            <person name="Wang X.J."/>
            <person name="Zhu J.G."/>
            <person name="Ruan X.D."/>
            <person name="Zhao L."/>
            <person name="Wei J.T."/>
            <person name="Ye R.Z."/>
            <person name="Que T.C."/>
            <person name="Du C.H."/>
            <person name="Zhou Y.H."/>
            <person name="Cheng J.X."/>
            <person name="Dai P.F."/>
            <person name="Guo W.B."/>
            <person name="Han X.H."/>
            <person name="Huang E.J."/>
            <person name="Li L.F."/>
            <person name="Wei W."/>
            <person name="Gao Y.C."/>
            <person name="Liu J.Z."/>
            <person name="Shao H.Z."/>
            <person name="Wang X."/>
            <person name="Wang C.C."/>
            <person name="Yang T.C."/>
            <person name="Huo Q.B."/>
            <person name="Li W."/>
            <person name="Chen H.Y."/>
            <person name="Chen S.E."/>
            <person name="Zhou L.G."/>
            <person name="Ni X.B."/>
            <person name="Tian J.H."/>
            <person name="Sheng Y."/>
            <person name="Liu T."/>
            <person name="Pan Y.S."/>
            <person name="Xia L.Y."/>
            <person name="Li J."/>
            <person name="Zhao F."/>
            <person name="Cao W.C."/>
        </authorList>
    </citation>
    <scope>NUCLEOTIDE SEQUENCE</scope>
    <source>
        <strain evidence="11">Rmic-2018</strain>
    </source>
</reference>
<evidence type="ECO:0000259" key="10">
    <source>
        <dbReference type="PROSITE" id="PS50157"/>
    </source>
</evidence>
<dbReference type="Proteomes" id="UP000821866">
    <property type="component" value="Chromosome 1"/>
</dbReference>
<sequence>MAENEQASTSDQVAAGPSVVKKKRGSAALTERDKVPGKARVCNAEKDGKDATNNSSQCGLCEKVFETSSELRGHLLTHTCVKSWACNVCQKKFAQKANLNVHRRTHSGEKPYECSSCPATFAIRGNLNAHLLTHTGERPHQCEECGKKFGLKGALTRHTLTHSGKRKYGCDECGQKFTQKCHLQLHIRRHTGERPYACQLCPATFTSLTALKEYTITHTGELPHKCDLCGTSFTSRGAIAQHKRIHAGEKPYVCRICPAAVRPLWNAENAHFNPHWSSIPEGAAAPPAPTSSIVAGAGKVLPRCREPLNLPSRGCSILGAATQPAPRACLADSRRQRDQQTTNMLVVADIDGVQTEIFPIVDEFGVIVFDGDAELYTTTDGRQVRVVCASGRLANADPTNEHAMPAMPTTQPTPPNNAEPTTQASAAAAAALSPGRARRDDSEEALWSGRKTRFLIEKYKENFRNIGKKGGLRNKKPLFLYMTDALNEEFECSLSVLQVTNKWKSLERAYKRARKNNRKSGSGTVECRFEEEMADIMDKQHHVGPIVTYTQGCKMVREDKETEPEARVQATAPVIQESSAEETAEVQKCKAKDPPLVQLLQELEEIEKNRAARHTEKMALAGTFCDSAAEPGFSSLQLSGSFADYAGADDGVALRHAVSLDDIIETVDPDSTETSDEQEMGDAAETTMLVPT</sequence>
<protein>
    <recommendedName>
        <fullName evidence="10">C2H2-type domain-containing protein</fullName>
    </recommendedName>
</protein>
<dbReference type="GO" id="GO:0000978">
    <property type="term" value="F:RNA polymerase II cis-regulatory region sequence-specific DNA binding"/>
    <property type="evidence" value="ECO:0007669"/>
    <property type="project" value="TreeGrafter"/>
</dbReference>
<gene>
    <name evidence="11" type="ORF">HPB51_013246</name>
</gene>
<comment type="subcellular location">
    <subcellularLocation>
        <location evidence="1">Nucleus</location>
    </subcellularLocation>
</comment>
<feature type="domain" description="C2H2-type" evidence="10">
    <location>
        <begin position="56"/>
        <end position="83"/>
    </location>
</feature>
<dbReference type="AlphaFoldDB" id="A0A9J6F349"/>
<dbReference type="GO" id="GO:0003700">
    <property type="term" value="F:DNA-binding transcription factor activity"/>
    <property type="evidence" value="ECO:0007669"/>
    <property type="project" value="TreeGrafter"/>
</dbReference>
<dbReference type="InterPro" id="IPR036236">
    <property type="entry name" value="Znf_C2H2_sf"/>
</dbReference>
<keyword evidence="5" id="KW-0862">Zinc</keyword>
<evidence type="ECO:0000256" key="7">
    <source>
        <dbReference type="ARBA" id="ARBA00023242"/>
    </source>
</evidence>
<feature type="region of interest" description="Disordered" evidence="9">
    <location>
        <begin position="667"/>
        <end position="692"/>
    </location>
</feature>
<dbReference type="Pfam" id="PF13837">
    <property type="entry name" value="Myb_DNA-bind_4"/>
    <property type="match status" value="1"/>
</dbReference>
<dbReference type="FunFam" id="3.30.160.60:FF:000634">
    <property type="entry name" value="Zinc finger X-chromosomal protein"/>
    <property type="match status" value="1"/>
</dbReference>
<evidence type="ECO:0000313" key="11">
    <source>
        <dbReference type="EMBL" id="KAH8040964.1"/>
    </source>
</evidence>
<evidence type="ECO:0000256" key="6">
    <source>
        <dbReference type="ARBA" id="ARBA00023125"/>
    </source>
</evidence>
<keyword evidence="7" id="KW-0539">Nucleus</keyword>